<evidence type="ECO:0008006" key="4">
    <source>
        <dbReference type="Google" id="ProtNLM"/>
    </source>
</evidence>
<evidence type="ECO:0000256" key="1">
    <source>
        <dbReference type="SAM" id="SignalP"/>
    </source>
</evidence>
<organism evidence="2 3">
    <name type="scientific">Hydnomerulius pinastri MD-312</name>
    <dbReference type="NCBI Taxonomy" id="994086"/>
    <lineage>
        <taxon>Eukaryota</taxon>
        <taxon>Fungi</taxon>
        <taxon>Dikarya</taxon>
        <taxon>Basidiomycota</taxon>
        <taxon>Agaricomycotina</taxon>
        <taxon>Agaricomycetes</taxon>
        <taxon>Agaricomycetidae</taxon>
        <taxon>Boletales</taxon>
        <taxon>Boletales incertae sedis</taxon>
        <taxon>Leucogyrophana</taxon>
    </lineage>
</organism>
<feature type="signal peptide" evidence="1">
    <location>
        <begin position="1"/>
        <end position="19"/>
    </location>
</feature>
<protein>
    <recommendedName>
        <fullName evidence="4">F-box domain-containing protein</fullName>
    </recommendedName>
</protein>
<gene>
    <name evidence="2" type="ORF">HYDPIDRAFT_116025</name>
</gene>
<dbReference type="AlphaFoldDB" id="A0A0C9WC04"/>
<sequence>MHSCLLISELILHIIGFIADDGTSGGYRCLKNTRDLARLARTCKAIMEPALDVLWKTQHSLSPLVMCLPSDLWEKDAVNAIYFTRDVTPKDWDWMQRYSHRIHRISHPKMFSLPKLDEAVLRAIFTPAIFSALFPCLHTIDYSVISVASSTIPLLNNLLSPRLTSVSFALPRDSAYDAVYSLFDAIPRKAGMMQSLRIDSFVYSSQLEVRFAEKDLPDLRDLLLSYNVRVSSQSLHHLASLRYLQQLNLRLPTDLDDACLALSAQRALFPALQHLKINAHTLPQCTALLACISSPNLEGVSFSYDIQAPSSVLTAFLSQVHKTSNTAPSFRTVSLRHNLQLNSSSDPPFIFAPPTFAPLLSCHALRTIKLVHLGTLDLDDAFMGRAARAWSNLEELKMCSLAWSESHRTTLGSVRELAKWCRKLRKLHMAFDGTAVPEVDADASGGGLLKLGSKSESGSESETGYASTSLEVLNVRDSQIEDPEEVAKFLSEIAPGLKAIHVEGCSETWKMWRAVESCLEDARKSLTS</sequence>
<proteinExistence type="predicted"/>
<feature type="chain" id="PRO_5002215904" description="F-box domain-containing protein" evidence="1">
    <location>
        <begin position="20"/>
        <end position="528"/>
    </location>
</feature>
<evidence type="ECO:0000313" key="2">
    <source>
        <dbReference type="EMBL" id="KIJ61282.1"/>
    </source>
</evidence>
<keyword evidence="3" id="KW-1185">Reference proteome</keyword>
<accession>A0A0C9WC04</accession>
<dbReference type="Gene3D" id="3.80.10.10">
    <property type="entry name" value="Ribonuclease Inhibitor"/>
    <property type="match status" value="1"/>
</dbReference>
<dbReference type="InterPro" id="IPR032675">
    <property type="entry name" value="LRR_dom_sf"/>
</dbReference>
<dbReference type="HOGENOM" id="CLU_021164_1_0_1"/>
<name>A0A0C9WC04_9AGAM</name>
<dbReference type="SUPFAM" id="SSF52047">
    <property type="entry name" value="RNI-like"/>
    <property type="match status" value="1"/>
</dbReference>
<reference evidence="2 3" key="1">
    <citation type="submission" date="2014-04" db="EMBL/GenBank/DDBJ databases">
        <title>Evolutionary Origins and Diversification of the Mycorrhizal Mutualists.</title>
        <authorList>
            <consortium name="DOE Joint Genome Institute"/>
            <consortium name="Mycorrhizal Genomics Consortium"/>
            <person name="Kohler A."/>
            <person name="Kuo A."/>
            <person name="Nagy L.G."/>
            <person name="Floudas D."/>
            <person name="Copeland A."/>
            <person name="Barry K.W."/>
            <person name="Cichocki N."/>
            <person name="Veneault-Fourrey C."/>
            <person name="LaButti K."/>
            <person name="Lindquist E.A."/>
            <person name="Lipzen A."/>
            <person name="Lundell T."/>
            <person name="Morin E."/>
            <person name="Murat C."/>
            <person name="Riley R."/>
            <person name="Ohm R."/>
            <person name="Sun H."/>
            <person name="Tunlid A."/>
            <person name="Henrissat B."/>
            <person name="Grigoriev I.V."/>
            <person name="Hibbett D.S."/>
            <person name="Martin F."/>
        </authorList>
    </citation>
    <scope>NUCLEOTIDE SEQUENCE [LARGE SCALE GENOMIC DNA]</scope>
    <source>
        <strain evidence="2 3">MD-312</strain>
    </source>
</reference>
<evidence type="ECO:0000313" key="3">
    <source>
        <dbReference type="Proteomes" id="UP000053820"/>
    </source>
</evidence>
<dbReference type="Proteomes" id="UP000053820">
    <property type="component" value="Unassembled WGS sequence"/>
</dbReference>
<dbReference type="EMBL" id="KN839863">
    <property type="protein sequence ID" value="KIJ61282.1"/>
    <property type="molecule type" value="Genomic_DNA"/>
</dbReference>
<keyword evidence="1" id="KW-0732">Signal</keyword>
<dbReference type="OrthoDB" id="3543113at2759"/>